<organism evidence="1 2">
    <name type="scientific">Chelativorans intermedius</name>
    <dbReference type="NCBI Taxonomy" id="515947"/>
    <lineage>
        <taxon>Bacteria</taxon>
        <taxon>Pseudomonadati</taxon>
        <taxon>Pseudomonadota</taxon>
        <taxon>Alphaproteobacteria</taxon>
        <taxon>Hyphomicrobiales</taxon>
        <taxon>Phyllobacteriaceae</taxon>
        <taxon>Chelativorans</taxon>
    </lineage>
</organism>
<gene>
    <name evidence="1" type="ORF">ACFFJ2_18745</name>
</gene>
<sequence>MLEILEDRDDLISVGMTGPVTKADYDMLYRKLAAKTEHFGSVRV</sequence>
<proteinExistence type="predicted"/>
<comment type="caution">
    <text evidence="1">The sequence shown here is derived from an EMBL/GenBank/DDBJ whole genome shotgun (WGS) entry which is preliminary data.</text>
</comment>
<evidence type="ECO:0000313" key="2">
    <source>
        <dbReference type="Proteomes" id="UP001589755"/>
    </source>
</evidence>
<accession>A0ABV6DCP9</accession>
<dbReference type="EMBL" id="JBHLXD010000053">
    <property type="protein sequence ID" value="MFC0210434.1"/>
    <property type="molecule type" value="Genomic_DNA"/>
</dbReference>
<keyword evidence="2" id="KW-1185">Reference proteome</keyword>
<reference evidence="1 2" key="1">
    <citation type="submission" date="2024-09" db="EMBL/GenBank/DDBJ databases">
        <authorList>
            <person name="Sun Q."/>
            <person name="Mori K."/>
        </authorList>
    </citation>
    <scope>NUCLEOTIDE SEQUENCE [LARGE SCALE GENOMIC DNA]</scope>
    <source>
        <strain evidence="1 2">CCM 8543</strain>
    </source>
</reference>
<name>A0ABV6DCP9_9HYPH</name>
<dbReference type="Proteomes" id="UP001589755">
    <property type="component" value="Unassembled WGS sequence"/>
</dbReference>
<protein>
    <submittedName>
        <fullName evidence="1">Uncharacterized protein</fullName>
    </submittedName>
</protein>
<evidence type="ECO:0000313" key="1">
    <source>
        <dbReference type="EMBL" id="MFC0210434.1"/>
    </source>
</evidence>
<dbReference type="RefSeq" id="WP_261522717.1">
    <property type="nucleotide sequence ID" value="NZ_JAODNW010000038.1"/>
</dbReference>